<keyword evidence="1" id="KW-0812">Transmembrane</keyword>
<dbReference type="EMBL" id="MFJD01000016">
    <property type="protein sequence ID" value="OGG01361.1"/>
    <property type="molecule type" value="Genomic_DNA"/>
</dbReference>
<name>A0A1F5YMF2_9BACT</name>
<organism evidence="2 3">
    <name type="scientific">Candidatus Gottesmanbacteria bacterium RBG_16_52_11</name>
    <dbReference type="NCBI Taxonomy" id="1798374"/>
    <lineage>
        <taxon>Bacteria</taxon>
        <taxon>Candidatus Gottesmaniibacteriota</taxon>
    </lineage>
</organism>
<evidence type="ECO:0000256" key="1">
    <source>
        <dbReference type="SAM" id="Phobius"/>
    </source>
</evidence>
<dbReference type="AlphaFoldDB" id="A0A1F5YMF2"/>
<proteinExistence type="predicted"/>
<evidence type="ECO:0000313" key="3">
    <source>
        <dbReference type="Proteomes" id="UP000178448"/>
    </source>
</evidence>
<dbReference type="STRING" id="1798374.A2Z33_02320"/>
<keyword evidence="1" id="KW-1133">Transmembrane helix</keyword>
<keyword evidence="1" id="KW-0472">Membrane</keyword>
<gene>
    <name evidence="2" type="ORF">A2Z33_02320</name>
</gene>
<reference evidence="2 3" key="1">
    <citation type="journal article" date="2016" name="Nat. Commun.">
        <title>Thousands of microbial genomes shed light on interconnected biogeochemical processes in an aquifer system.</title>
        <authorList>
            <person name="Anantharaman K."/>
            <person name="Brown C.T."/>
            <person name="Hug L.A."/>
            <person name="Sharon I."/>
            <person name="Castelle C.J."/>
            <person name="Probst A.J."/>
            <person name="Thomas B.C."/>
            <person name="Singh A."/>
            <person name="Wilkins M.J."/>
            <person name="Karaoz U."/>
            <person name="Brodie E.L."/>
            <person name="Williams K.H."/>
            <person name="Hubbard S.S."/>
            <person name="Banfield J.F."/>
        </authorList>
    </citation>
    <scope>NUCLEOTIDE SEQUENCE [LARGE SCALE GENOMIC DNA]</scope>
</reference>
<sequence length="64" mass="7513">MDNDRDILLVAILTFITVFTWIFFELVKTTKTTTLTSQTQQLISKVDTEIDTDTLDRLNLRQNY</sequence>
<feature type="transmembrane region" description="Helical" evidence="1">
    <location>
        <begin position="7"/>
        <end position="24"/>
    </location>
</feature>
<evidence type="ECO:0000313" key="2">
    <source>
        <dbReference type="EMBL" id="OGG01361.1"/>
    </source>
</evidence>
<dbReference type="Proteomes" id="UP000178448">
    <property type="component" value="Unassembled WGS sequence"/>
</dbReference>
<accession>A0A1F5YMF2</accession>
<comment type="caution">
    <text evidence="2">The sequence shown here is derived from an EMBL/GenBank/DDBJ whole genome shotgun (WGS) entry which is preliminary data.</text>
</comment>
<protein>
    <submittedName>
        <fullName evidence="2">Uncharacterized protein</fullName>
    </submittedName>
</protein>